<keyword evidence="3" id="KW-1185">Reference proteome</keyword>
<reference evidence="2" key="1">
    <citation type="submission" date="2023-03" db="EMBL/GenBank/DDBJ databases">
        <title>Massive genome expansion in bonnet fungi (Mycena s.s.) driven by repeated elements and novel gene families across ecological guilds.</title>
        <authorList>
            <consortium name="Lawrence Berkeley National Laboratory"/>
            <person name="Harder C.B."/>
            <person name="Miyauchi S."/>
            <person name="Viragh M."/>
            <person name="Kuo A."/>
            <person name="Thoen E."/>
            <person name="Andreopoulos B."/>
            <person name="Lu D."/>
            <person name="Skrede I."/>
            <person name="Drula E."/>
            <person name="Henrissat B."/>
            <person name="Morin E."/>
            <person name="Kohler A."/>
            <person name="Barry K."/>
            <person name="LaButti K."/>
            <person name="Morin E."/>
            <person name="Salamov A."/>
            <person name="Lipzen A."/>
            <person name="Mereny Z."/>
            <person name="Hegedus B."/>
            <person name="Baldrian P."/>
            <person name="Stursova M."/>
            <person name="Weitz H."/>
            <person name="Taylor A."/>
            <person name="Grigoriev I.V."/>
            <person name="Nagy L.G."/>
            <person name="Martin F."/>
            <person name="Kauserud H."/>
        </authorList>
    </citation>
    <scope>NUCLEOTIDE SEQUENCE</scope>
    <source>
        <strain evidence="2">CBHHK182m</strain>
    </source>
</reference>
<name>A0AAD7KIW8_9AGAR</name>
<dbReference type="Proteomes" id="UP001215598">
    <property type="component" value="Unassembled WGS sequence"/>
</dbReference>
<dbReference type="AlphaFoldDB" id="A0AAD7KIW8"/>
<dbReference type="EMBL" id="JARKIB010000002">
    <property type="protein sequence ID" value="KAJ7784121.1"/>
    <property type="molecule type" value="Genomic_DNA"/>
</dbReference>
<protein>
    <submittedName>
        <fullName evidence="2">Uncharacterized protein</fullName>
    </submittedName>
</protein>
<gene>
    <name evidence="2" type="ORF">B0H16DRAFT_1446386</name>
</gene>
<proteinExistence type="predicted"/>
<feature type="region of interest" description="Disordered" evidence="1">
    <location>
        <begin position="77"/>
        <end position="105"/>
    </location>
</feature>
<accession>A0AAD7KIW8</accession>
<comment type="caution">
    <text evidence="2">The sequence shown here is derived from an EMBL/GenBank/DDBJ whole genome shotgun (WGS) entry which is preliminary data.</text>
</comment>
<sequence>MTPPRTLMDMHQLEAHWQFLGSKMLTRKEQPTDDRGFKTKKLTPEAMILHTQTEISVKLKNEDDATSDLYMRVLAPTPAPQPDVGATEEPANVLSQSKPQPNPENALGRVMVTGALAVRAAICAQHVSERDLIPKAQYNEWPVEIGFERTLVADLCVEGGMRQTNLFWNAVDKSTLNEVGMGSSQVASRDSAELETAGTIFLARFLDNNYFNLHADASFAFG</sequence>
<evidence type="ECO:0000313" key="2">
    <source>
        <dbReference type="EMBL" id="KAJ7784121.1"/>
    </source>
</evidence>
<organism evidence="2 3">
    <name type="scientific">Mycena metata</name>
    <dbReference type="NCBI Taxonomy" id="1033252"/>
    <lineage>
        <taxon>Eukaryota</taxon>
        <taxon>Fungi</taxon>
        <taxon>Dikarya</taxon>
        <taxon>Basidiomycota</taxon>
        <taxon>Agaricomycotina</taxon>
        <taxon>Agaricomycetes</taxon>
        <taxon>Agaricomycetidae</taxon>
        <taxon>Agaricales</taxon>
        <taxon>Marasmiineae</taxon>
        <taxon>Mycenaceae</taxon>
        <taxon>Mycena</taxon>
    </lineage>
</organism>
<evidence type="ECO:0000313" key="3">
    <source>
        <dbReference type="Proteomes" id="UP001215598"/>
    </source>
</evidence>
<evidence type="ECO:0000256" key="1">
    <source>
        <dbReference type="SAM" id="MobiDB-lite"/>
    </source>
</evidence>